<dbReference type="InterPro" id="IPR036420">
    <property type="entry name" value="BRCT_dom_sf"/>
</dbReference>
<dbReference type="GO" id="GO:0005634">
    <property type="term" value="C:nucleus"/>
    <property type="evidence" value="ECO:0007669"/>
    <property type="project" value="TreeGrafter"/>
</dbReference>
<protein>
    <submittedName>
        <fullName evidence="3">Regulator of Ty1 Transposition</fullName>
    </submittedName>
</protein>
<dbReference type="InterPro" id="IPR053036">
    <property type="entry name" value="CellCycle_DNARepair_Reg"/>
</dbReference>
<dbReference type="CDD" id="cd18432">
    <property type="entry name" value="BRCT_PAXIP1_rpt6_like"/>
    <property type="match status" value="1"/>
</dbReference>
<dbReference type="Proteomes" id="UP001151518">
    <property type="component" value="Unassembled WGS sequence"/>
</dbReference>
<evidence type="ECO:0000259" key="2">
    <source>
        <dbReference type="PROSITE" id="PS50172"/>
    </source>
</evidence>
<feature type="region of interest" description="Disordered" evidence="1">
    <location>
        <begin position="710"/>
        <end position="768"/>
    </location>
</feature>
<evidence type="ECO:0000313" key="4">
    <source>
        <dbReference type="Proteomes" id="UP001151518"/>
    </source>
</evidence>
<dbReference type="EMBL" id="JANBTW010000049">
    <property type="protein sequence ID" value="KAJ2675283.1"/>
    <property type="molecule type" value="Genomic_DNA"/>
</dbReference>
<dbReference type="GO" id="GO:0035361">
    <property type="term" value="C:Cul8-RING ubiquitin ligase complex"/>
    <property type="evidence" value="ECO:0007669"/>
    <property type="project" value="TreeGrafter"/>
</dbReference>
<feature type="region of interest" description="Disordered" evidence="1">
    <location>
        <begin position="622"/>
        <end position="646"/>
    </location>
</feature>
<proteinExistence type="predicted"/>
<sequence length="998" mass="110913">MTDSVLTNAHSAATVATEVQNPAIIRRLVTFSEVEQQNFVKKSDPVFDGVVYWINPVLGASECTRISQLLEYGGAKPATTRHHGGEISATNEDGLGHGRKLNGVLVRGLPQMINHISRFYLPSINGKNGHAHADKICRATHVISPDTHFGEYSACVKACVSVVTSQWVEQCLSVGWRYVERYYSPDAKNIFSGMIVAATHMPVADKETLLASVMALGGQWRDKMRPDVTHLIMMKEEGPKYEYVKKHPELGIKPILPHWFMDTLNLLCCFPLEPYLFPNPPRLLGKISKDAGKAADSAPNKQLDSSASSLAVPTADTHNGDAYELPKPITQFLCGYTVAICTQLRYSLSAGAISRLTQRLVEAGANVLEPKAPFSSHVDSAQEELPESLIDEWDSVDILLCQHRTGYDYSKASRLGKIVGTFVWLYQICLTGKITPPTQHLLHYPLPVAPVPNMEGMVISISHYTGASREYLRRLIIAMGAKYTPKLTRNNTHLITARSDGRKYSAAIEWNIDVVNHFWIEVCYQRWKLLSVSHPVFTYFPDLSILNSMVGDIEISVNRLRHWVDPPQGDTMAESSDMDILNDSDLDISAESHDSAAGSREVPIKTDREHIYEIPAQSVLLQGDDGDSADEAKSVSDSMDEMNANRTPEPLALGQIRHTSRAAAMAASRTLGEMMKAANIFETEMRKERLYKYRRGNTARRTLVLAEGENEQENNVAQTSGSDGMRVDEKENAKNKRGTQFEQYAQPTSSPRSVGNKRQRANTGTGGPKVRIMFTQVRPSADEGRRIIEMGGEIVEDATDATHLVATNIRRTLKMLMALASGRVCIVGRNWMEDSLAQGKWIPIDFSHVNAASSKYGLVDPEGERRWKVNMENAMQRAWKRRLLEGVTVLITPQAVPPLKTLKPLIEIAGGEAVESLPEPRLQSLVKSSCRVLNSSKDADDDLRLPLLLVTCKEDSHLWQDFQKHAPPGMRFPIYGTEVVLTGLLRQRLLHGSSEFAM</sequence>
<dbReference type="Pfam" id="PF12738">
    <property type="entry name" value="PTCB-BRCT"/>
    <property type="match status" value="2"/>
</dbReference>
<evidence type="ECO:0000256" key="1">
    <source>
        <dbReference type="SAM" id="MobiDB-lite"/>
    </source>
</evidence>
<feature type="domain" description="BRCT" evidence="2">
    <location>
        <begin position="785"/>
        <end position="849"/>
    </location>
</feature>
<feature type="compositionally biased region" description="Polar residues" evidence="1">
    <location>
        <begin position="738"/>
        <end position="753"/>
    </location>
</feature>
<name>A0A9W8G7E4_9FUNG</name>
<dbReference type="PROSITE" id="PS50172">
    <property type="entry name" value="BRCT"/>
    <property type="match status" value="3"/>
</dbReference>
<dbReference type="PANTHER" id="PTHR47667">
    <property type="entry name" value="REGULATOR OF TY1 TRANSPOSITION PROTEIN 107"/>
    <property type="match status" value="1"/>
</dbReference>
<dbReference type="PANTHER" id="PTHR47667:SF1">
    <property type="entry name" value="REGULATOR OF TY1 TRANSPOSITION PROTEIN 107"/>
    <property type="match status" value="1"/>
</dbReference>
<feature type="compositionally biased region" description="Basic and acidic residues" evidence="1">
    <location>
        <begin position="725"/>
        <end position="734"/>
    </location>
</feature>
<organism evidence="3 4">
    <name type="scientific">Coemansia spiralis</name>
    <dbReference type="NCBI Taxonomy" id="417178"/>
    <lineage>
        <taxon>Eukaryota</taxon>
        <taxon>Fungi</taxon>
        <taxon>Fungi incertae sedis</taxon>
        <taxon>Zoopagomycota</taxon>
        <taxon>Kickxellomycotina</taxon>
        <taxon>Kickxellomycetes</taxon>
        <taxon>Kickxellales</taxon>
        <taxon>Kickxellaceae</taxon>
        <taxon>Coemansia</taxon>
    </lineage>
</organism>
<dbReference type="GO" id="GO:0006302">
    <property type="term" value="P:double-strand break repair"/>
    <property type="evidence" value="ECO:0007669"/>
    <property type="project" value="TreeGrafter"/>
</dbReference>
<dbReference type="SMART" id="SM00292">
    <property type="entry name" value="BRCT"/>
    <property type="match status" value="5"/>
</dbReference>
<feature type="domain" description="BRCT" evidence="2">
    <location>
        <begin position="186"/>
        <end position="277"/>
    </location>
</feature>
<feature type="compositionally biased region" description="Polar residues" evidence="1">
    <location>
        <begin position="713"/>
        <end position="722"/>
    </location>
</feature>
<accession>A0A9W8G7E4</accession>
<dbReference type="OrthoDB" id="342264at2759"/>
<dbReference type="CDD" id="cd17744">
    <property type="entry name" value="BRCT_MDC1_rpt1"/>
    <property type="match status" value="1"/>
</dbReference>
<feature type="domain" description="BRCT" evidence="2">
    <location>
        <begin position="449"/>
        <end position="537"/>
    </location>
</feature>
<dbReference type="Gene3D" id="3.40.50.10190">
    <property type="entry name" value="BRCT domain"/>
    <property type="match status" value="5"/>
</dbReference>
<dbReference type="SUPFAM" id="SSF52113">
    <property type="entry name" value="BRCT domain"/>
    <property type="match status" value="4"/>
</dbReference>
<dbReference type="GO" id="GO:1990683">
    <property type="term" value="P:DNA double-strand break attachment to nuclear envelope"/>
    <property type="evidence" value="ECO:0007669"/>
    <property type="project" value="TreeGrafter"/>
</dbReference>
<evidence type="ECO:0000313" key="3">
    <source>
        <dbReference type="EMBL" id="KAJ2675283.1"/>
    </source>
</evidence>
<comment type="caution">
    <text evidence="3">The sequence shown here is derived from an EMBL/GenBank/DDBJ whole genome shotgun (WGS) entry which is preliminary data.</text>
</comment>
<reference evidence="3" key="1">
    <citation type="submission" date="2022-07" db="EMBL/GenBank/DDBJ databases">
        <title>Phylogenomic reconstructions and comparative analyses of Kickxellomycotina fungi.</title>
        <authorList>
            <person name="Reynolds N.K."/>
            <person name="Stajich J.E."/>
            <person name="Barry K."/>
            <person name="Grigoriev I.V."/>
            <person name="Crous P."/>
            <person name="Smith M.E."/>
        </authorList>
    </citation>
    <scope>NUCLEOTIDE SEQUENCE</scope>
    <source>
        <strain evidence="3">NRRL 3115</strain>
    </source>
</reference>
<dbReference type="AlphaFoldDB" id="A0A9W8G7E4"/>
<gene>
    <name evidence="3" type="primary">ESC4</name>
    <name evidence="3" type="ORF">GGI25_004021</name>
</gene>
<dbReference type="Pfam" id="PF16770">
    <property type="entry name" value="RTT107_BRCT_5"/>
    <property type="match status" value="1"/>
</dbReference>
<dbReference type="Pfam" id="PF16589">
    <property type="entry name" value="BRCT_2"/>
    <property type="match status" value="1"/>
</dbReference>
<dbReference type="InterPro" id="IPR001357">
    <property type="entry name" value="BRCT_dom"/>
</dbReference>